<evidence type="ECO:0000259" key="13">
    <source>
        <dbReference type="PROSITE" id="PS00125"/>
    </source>
</evidence>
<dbReference type="GO" id="GO:0033192">
    <property type="term" value="F:calmodulin-dependent protein phosphatase activity"/>
    <property type="evidence" value="ECO:0007669"/>
    <property type="project" value="InterPro"/>
</dbReference>
<evidence type="ECO:0000256" key="2">
    <source>
        <dbReference type="ARBA" id="ARBA00001965"/>
    </source>
</evidence>
<dbReference type="Gene3D" id="3.60.21.10">
    <property type="match status" value="1"/>
</dbReference>
<accession>A0A6B2L1X1</accession>
<keyword evidence="9" id="KW-0408">Iron</keyword>
<evidence type="ECO:0000256" key="6">
    <source>
        <dbReference type="ARBA" id="ARBA00022833"/>
    </source>
</evidence>
<evidence type="ECO:0000256" key="1">
    <source>
        <dbReference type="ARBA" id="ARBA00001947"/>
    </source>
</evidence>
<dbReference type="InterPro" id="IPR004843">
    <property type="entry name" value="Calcineurin-like_PHP"/>
</dbReference>
<proteinExistence type="inferred from homology"/>
<dbReference type="InterPro" id="IPR029052">
    <property type="entry name" value="Metallo-depent_PP-like"/>
</dbReference>
<comment type="cofactor">
    <cofactor evidence="2">
        <name>Fe(3+)</name>
        <dbReference type="ChEBI" id="CHEBI:29034"/>
    </cofactor>
</comment>
<protein>
    <recommendedName>
        <fullName evidence="12">Serine/threonine-protein phosphatase</fullName>
        <ecNumber evidence="12">3.1.3.16</ecNumber>
    </recommendedName>
</protein>
<dbReference type="InterPro" id="IPR006186">
    <property type="entry name" value="Ser/Thr-sp_prot-phosphatase"/>
</dbReference>
<evidence type="ECO:0000256" key="8">
    <source>
        <dbReference type="ARBA" id="ARBA00022912"/>
    </source>
</evidence>
<dbReference type="PANTHER" id="PTHR45673">
    <property type="entry name" value="SERINE/THREONINE-PROTEIN PHOSPHATASE 2B CATALYTIC SUBUNIT 1-RELATED"/>
    <property type="match status" value="1"/>
</dbReference>
<dbReference type="GO" id="GO:0046872">
    <property type="term" value="F:metal ion binding"/>
    <property type="evidence" value="ECO:0007669"/>
    <property type="project" value="UniProtKB-KW"/>
</dbReference>
<evidence type="ECO:0000256" key="12">
    <source>
        <dbReference type="RuleBase" id="RU004273"/>
    </source>
</evidence>
<evidence type="ECO:0000313" key="14">
    <source>
        <dbReference type="EMBL" id="NDV30897.1"/>
    </source>
</evidence>
<reference evidence="14" key="1">
    <citation type="journal article" date="2020" name="J. Eukaryot. Microbiol.">
        <title>De novo Sequencing, Assembly and Annotation of the Transcriptome for the Free-Living Testate Amoeba Arcella intermedia.</title>
        <authorList>
            <person name="Ribeiro G.M."/>
            <person name="Porfirio-Sousa A.L."/>
            <person name="Maurer-Alcala X.X."/>
            <person name="Katz L.A."/>
            <person name="Lahr D.J.G."/>
        </authorList>
    </citation>
    <scope>NUCLEOTIDE SEQUENCE</scope>
</reference>
<evidence type="ECO:0000256" key="4">
    <source>
        <dbReference type="ARBA" id="ARBA00022723"/>
    </source>
</evidence>
<keyword evidence="5 12" id="KW-0378">Hydrolase</keyword>
<evidence type="ECO:0000256" key="5">
    <source>
        <dbReference type="ARBA" id="ARBA00022801"/>
    </source>
</evidence>
<comment type="similarity">
    <text evidence="3">Belongs to the PPP phosphatase family. PP-2B subfamily.</text>
</comment>
<keyword evidence="6" id="KW-0862">Zinc</keyword>
<comment type="cofactor">
    <cofactor evidence="1">
        <name>Zn(2+)</name>
        <dbReference type="ChEBI" id="CHEBI:29105"/>
    </cofactor>
</comment>
<comment type="catalytic activity">
    <reaction evidence="10">
        <text>O-phospho-L-seryl-[protein] + H2O = L-seryl-[protein] + phosphate</text>
        <dbReference type="Rhea" id="RHEA:20629"/>
        <dbReference type="Rhea" id="RHEA-COMP:9863"/>
        <dbReference type="Rhea" id="RHEA-COMP:11604"/>
        <dbReference type="ChEBI" id="CHEBI:15377"/>
        <dbReference type="ChEBI" id="CHEBI:29999"/>
        <dbReference type="ChEBI" id="CHEBI:43474"/>
        <dbReference type="ChEBI" id="CHEBI:83421"/>
        <dbReference type="EC" id="3.1.3.16"/>
    </reaction>
</comment>
<dbReference type="CDD" id="cd07416">
    <property type="entry name" value="MPP_PP2B"/>
    <property type="match status" value="1"/>
</dbReference>
<keyword evidence="4" id="KW-0479">Metal-binding</keyword>
<dbReference type="PRINTS" id="PR00114">
    <property type="entry name" value="STPHPHTASE"/>
</dbReference>
<evidence type="ECO:0000256" key="7">
    <source>
        <dbReference type="ARBA" id="ARBA00022860"/>
    </source>
</evidence>
<evidence type="ECO:0000256" key="11">
    <source>
        <dbReference type="ARBA" id="ARBA00048336"/>
    </source>
</evidence>
<dbReference type="Pfam" id="PF00149">
    <property type="entry name" value="Metallophos"/>
    <property type="match status" value="1"/>
</dbReference>
<evidence type="ECO:0000256" key="9">
    <source>
        <dbReference type="ARBA" id="ARBA00023004"/>
    </source>
</evidence>
<evidence type="ECO:0000256" key="3">
    <source>
        <dbReference type="ARBA" id="ARBA00009905"/>
    </source>
</evidence>
<dbReference type="InterPro" id="IPR041751">
    <property type="entry name" value="MPP_PP2B"/>
</dbReference>
<feature type="domain" description="Serine/threonine specific protein phosphatases" evidence="13">
    <location>
        <begin position="137"/>
        <end position="142"/>
    </location>
</feature>
<dbReference type="EMBL" id="GIBP01001928">
    <property type="protein sequence ID" value="NDV30897.1"/>
    <property type="molecule type" value="Transcribed_RNA"/>
</dbReference>
<dbReference type="PROSITE" id="PS00125">
    <property type="entry name" value="SER_THR_PHOSPHATASE"/>
    <property type="match status" value="1"/>
</dbReference>
<dbReference type="AlphaFoldDB" id="A0A6B2L1X1"/>
<dbReference type="EC" id="3.1.3.16" evidence="12"/>
<dbReference type="SUPFAM" id="SSF56300">
    <property type="entry name" value="Metallo-dependent phosphatases"/>
    <property type="match status" value="1"/>
</dbReference>
<evidence type="ECO:0000256" key="10">
    <source>
        <dbReference type="ARBA" id="ARBA00047761"/>
    </source>
</evidence>
<dbReference type="GO" id="GO:0097720">
    <property type="term" value="P:calcineurin-mediated signaling"/>
    <property type="evidence" value="ECO:0007669"/>
    <property type="project" value="InterPro"/>
</dbReference>
<organism evidence="14">
    <name type="scientific">Arcella intermedia</name>
    <dbReference type="NCBI Taxonomy" id="1963864"/>
    <lineage>
        <taxon>Eukaryota</taxon>
        <taxon>Amoebozoa</taxon>
        <taxon>Tubulinea</taxon>
        <taxon>Elardia</taxon>
        <taxon>Arcellinida</taxon>
        <taxon>Sphaerothecina</taxon>
        <taxon>Arcellidae</taxon>
        <taxon>Arcella</taxon>
    </lineage>
</organism>
<sequence>MPTKERIVSNVETPAGEKLRDEQFWDTNELPNVSVIKEHLRKEGRISDQQMKDLLHKAHELLCEEDNVLYIDAPLTVCGDIHGQFYDLLKLFDIGGDPKTTRYLFLGDYVDRGNFSVECVILLLIYKVLYPNSFYLLRGNHECRHVTQFFSFKEECIYKYSEEIYSLIMDTFDDLPLAAIMNKQFFCCHGGISPEIQTIDDIQAINRFREPPNKGPMCDLLWADPMEDYDSDEFDNRPYRETFTNNSVRGCSYYYSFQSALKFLEKNRLLSIIRAHEAQSAGYRMYRRNEKTGFPSVITLFSAPNYLDVHGNKAAILRYENNVFNIRQFNCSPHPYFLPGFMNVFDWSLPFVAEKVAELLWKVFKLVDDQVIEQEEEDERKRNIALKRKVMLVGKMLTLCQQMREEREAMVVAGTLLPSSSSLSTSSTLSDSVRTLMDSTGEEKFGAARKLDMRNEARPPAKEKEDLIDEKSPELLRRHESRDKILTQKKRLRLAKQQHIDIIKRASAIAPIIDVPKED</sequence>
<keyword evidence="7" id="KW-0112">Calmodulin-binding</keyword>
<dbReference type="GO" id="GO:0005516">
    <property type="term" value="F:calmodulin binding"/>
    <property type="evidence" value="ECO:0007669"/>
    <property type="project" value="UniProtKB-KW"/>
</dbReference>
<comment type="catalytic activity">
    <reaction evidence="11 12">
        <text>O-phospho-L-threonyl-[protein] + H2O = L-threonyl-[protein] + phosphate</text>
        <dbReference type="Rhea" id="RHEA:47004"/>
        <dbReference type="Rhea" id="RHEA-COMP:11060"/>
        <dbReference type="Rhea" id="RHEA-COMP:11605"/>
        <dbReference type="ChEBI" id="CHEBI:15377"/>
        <dbReference type="ChEBI" id="CHEBI:30013"/>
        <dbReference type="ChEBI" id="CHEBI:43474"/>
        <dbReference type="ChEBI" id="CHEBI:61977"/>
        <dbReference type="EC" id="3.1.3.16"/>
    </reaction>
</comment>
<dbReference type="SMART" id="SM00156">
    <property type="entry name" value="PP2Ac"/>
    <property type="match status" value="1"/>
</dbReference>
<keyword evidence="8" id="KW-0904">Protein phosphatase</keyword>
<dbReference type="InterPro" id="IPR043360">
    <property type="entry name" value="PP2B"/>
</dbReference>
<name>A0A6B2L1X1_9EUKA</name>